<protein>
    <recommendedName>
        <fullName evidence="2">DUF5710 domain-containing protein</fullName>
    </recommendedName>
</protein>
<dbReference type="Pfam" id="PF18974">
    <property type="entry name" value="DUF5710"/>
    <property type="match status" value="1"/>
</dbReference>
<evidence type="ECO:0000313" key="3">
    <source>
        <dbReference type="EMBL" id="SFJ83306.1"/>
    </source>
</evidence>
<dbReference type="AlphaFoldDB" id="A0A1I3UMX9"/>
<keyword evidence="4" id="KW-1185">Reference proteome</keyword>
<name>A0A1I3UMX9_9ACTN</name>
<dbReference type="EMBL" id="FOSG01000001">
    <property type="protein sequence ID" value="SFJ83306.1"/>
    <property type="molecule type" value="Genomic_DNA"/>
</dbReference>
<evidence type="ECO:0000313" key="4">
    <source>
        <dbReference type="Proteomes" id="UP000198928"/>
    </source>
</evidence>
<feature type="domain" description="DUF5710" evidence="2">
    <location>
        <begin position="5"/>
        <end position="45"/>
    </location>
</feature>
<sequence>MAAERVWLDVPFSEKDEAKRHGARWDPSARRWYAPRPGMEELGRWAAAPDVPDLLPGEDRTLGSGLFVDLVPSTCWFTNVRSCVADRDWERLRRMITGRAGRRCEVCGAAEDRGTGRWLEAHERWVFDDARRVQTLRRLICLCTDCHTVTHFGYAQVRGLEARAFAHLRAVTGMTEAQARRHVEAAFELWERRSRFTWSLDLGILTRAGVTLAPPPGAEDRARVPGEVLRPAGGPPDRGRRTR</sequence>
<evidence type="ECO:0000256" key="1">
    <source>
        <dbReference type="SAM" id="MobiDB-lite"/>
    </source>
</evidence>
<dbReference type="Proteomes" id="UP000198928">
    <property type="component" value="Unassembled WGS sequence"/>
</dbReference>
<gene>
    <name evidence="3" type="ORF">SAMN05192584_101537</name>
</gene>
<accession>A0A1I3UMX9</accession>
<dbReference type="OrthoDB" id="3197455at2"/>
<feature type="region of interest" description="Disordered" evidence="1">
    <location>
        <begin position="214"/>
        <end position="243"/>
    </location>
</feature>
<organism evidence="3 4">
    <name type="scientific">Streptomyces pini</name>
    <dbReference type="NCBI Taxonomy" id="1520580"/>
    <lineage>
        <taxon>Bacteria</taxon>
        <taxon>Bacillati</taxon>
        <taxon>Actinomycetota</taxon>
        <taxon>Actinomycetes</taxon>
        <taxon>Kitasatosporales</taxon>
        <taxon>Streptomycetaceae</taxon>
        <taxon>Streptomyces</taxon>
    </lineage>
</organism>
<proteinExistence type="predicted"/>
<reference evidence="4" key="1">
    <citation type="submission" date="2016-10" db="EMBL/GenBank/DDBJ databases">
        <authorList>
            <person name="Varghese N."/>
            <person name="Submissions S."/>
        </authorList>
    </citation>
    <scope>NUCLEOTIDE SEQUENCE [LARGE SCALE GENOMIC DNA]</scope>
    <source>
        <strain evidence="4">PL19</strain>
    </source>
</reference>
<dbReference type="InterPro" id="IPR043764">
    <property type="entry name" value="DUF5710"/>
</dbReference>
<evidence type="ECO:0000259" key="2">
    <source>
        <dbReference type="Pfam" id="PF18974"/>
    </source>
</evidence>
<dbReference type="RefSeq" id="WP_093847243.1">
    <property type="nucleotide sequence ID" value="NZ_FOSG01000001.1"/>
</dbReference>